<evidence type="ECO:0000313" key="12">
    <source>
        <dbReference type="Proteomes" id="UP000026923"/>
    </source>
</evidence>
<dbReference type="AlphaFoldDB" id="A0A061JS64"/>
<evidence type="ECO:0000256" key="4">
    <source>
        <dbReference type="ARBA" id="ARBA00022795"/>
    </source>
</evidence>
<dbReference type="EMBL" id="AMCZ02000014">
    <property type="protein sequence ID" value="EWC41019.1"/>
    <property type="molecule type" value="Genomic_DNA"/>
</dbReference>
<evidence type="ECO:0000256" key="7">
    <source>
        <dbReference type="ARBA" id="ARBA00024739"/>
    </source>
</evidence>
<dbReference type="GO" id="GO:0045892">
    <property type="term" value="P:negative regulation of DNA-templated transcription"/>
    <property type="evidence" value="ECO:0007669"/>
    <property type="project" value="InterPro"/>
</dbReference>
<reference evidence="11 12" key="1">
    <citation type="journal article" date="2013" name="Genome Announc.">
        <title>Draft Genome of the Nitrogen-Fixing Bacterium Pseudomonas stutzeri Strain KOS6 Isolated from Industrial Hydrocarbon Sludge.</title>
        <authorList>
            <person name="Grigoryeva T.V."/>
            <person name="Laikov A.V."/>
            <person name="Naumova R.P."/>
            <person name="Manolov A.I."/>
            <person name="Larin A.K."/>
            <person name="Karpova I.Y."/>
            <person name="Semashko T.A."/>
            <person name="Alexeev D.G."/>
            <person name="Kostryukova E.S."/>
            <person name="Muller R."/>
            <person name="Govorun V.M."/>
        </authorList>
    </citation>
    <scope>NUCLEOTIDE SEQUENCE [LARGE SCALE GENOMIC DNA]</scope>
    <source>
        <strain evidence="11 12">KOS6</strain>
    </source>
</reference>
<keyword evidence="4" id="KW-1005">Bacterial flagellum biogenesis</keyword>
<feature type="domain" description="Anti-sigma-28 factor FlgM C-terminal" evidence="10">
    <location>
        <begin position="50"/>
        <end position="103"/>
    </location>
</feature>
<comment type="similarity">
    <text evidence="1">Belongs to the FlgM family.</text>
</comment>
<feature type="compositionally biased region" description="Polar residues" evidence="9">
    <location>
        <begin position="7"/>
        <end position="25"/>
    </location>
</feature>
<dbReference type="NCBIfam" id="TIGR03824">
    <property type="entry name" value="FlgM_jcvi"/>
    <property type="match status" value="1"/>
</dbReference>
<comment type="function">
    <text evidence="7">Responsible for the coupling of flagellin expression to flagellar assembly by preventing expression of the flagellin genes when a component of the middle class of proteins is defective. It negatively regulates flagellar genes by inhibiting the activity of FliA by directly binding to FliA.</text>
</comment>
<dbReference type="Pfam" id="PF04316">
    <property type="entry name" value="FlgM"/>
    <property type="match status" value="1"/>
</dbReference>
<dbReference type="InterPro" id="IPR007412">
    <property type="entry name" value="FlgM"/>
</dbReference>
<proteinExistence type="inferred from homology"/>
<sequence length="109" mass="11723">MVIDFNRPNSPLSAPPTGRSSVQSNERAESPRQEATGEASKTAVNASSSDTVQLSPEAQRLQQAADKLNEQPAVDQERVAKLRQAVADGSYQVDSARVAAKLLAFETQR</sequence>
<evidence type="ECO:0000256" key="1">
    <source>
        <dbReference type="ARBA" id="ARBA00005322"/>
    </source>
</evidence>
<evidence type="ECO:0000256" key="5">
    <source>
        <dbReference type="ARBA" id="ARBA00023015"/>
    </source>
</evidence>
<evidence type="ECO:0000256" key="9">
    <source>
        <dbReference type="SAM" id="MobiDB-lite"/>
    </source>
</evidence>
<evidence type="ECO:0000256" key="3">
    <source>
        <dbReference type="ARBA" id="ARBA00022491"/>
    </source>
</evidence>
<evidence type="ECO:0000256" key="8">
    <source>
        <dbReference type="ARBA" id="ARBA00030117"/>
    </source>
</evidence>
<dbReference type="HOGENOM" id="CLU_149304_0_2_6"/>
<keyword evidence="3" id="KW-0678">Repressor</keyword>
<comment type="caution">
    <text evidence="11">The sequence shown here is derived from an EMBL/GenBank/DDBJ whole genome shotgun (WGS) entry which is preliminary data.</text>
</comment>
<dbReference type="Proteomes" id="UP000026923">
    <property type="component" value="Unassembled WGS sequence"/>
</dbReference>
<dbReference type="eggNOG" id="COG2747">
    <property type="taxonomic scope" value="Bacteria"/>
</dbReference>
<gene>
    <name evidence="11" type="ORF">B597_012600</name>
</gene>
<keyword evidence="6" id="KW-0804">Transcription</keyword>
<accession>A0A061JS64</accession>
<name>A0A061JS64_STUST</name>
<dbReference type="InterPro" id="IPR035890">
    <property type="entry name" value="Anti-sigma-28_factor_FlgM_sf"/>
</dbReference>
<evidence type="ECO:0000313" key="11">
    <source>
        <dbReference type="EMBL" id="EWC41019.1"/>
    </source>
</evidence>
<dbReference type="InterPro" id="IPR031316">
    <property type="entry name" value="FlgM_C"/>
</dbReference>
<evidence type="ECO:0000256" key="6">
    <source>
        <dbReference type="ARBA" id="ARBA00023163"/>
    </source>
</evidence>
<organism evidence="11 12">
    <name type="scientific">Stutzerimonas stutzeri KOS6</name>
    <dbReference type="NCBI Taxonomy" id="1218352"/>
    <lineage>
        <taxon>Bacteria</taxon>
        <taxon>Pseudomonadati</taxon>
        <taxon>Pseudomonadota</taxon>
        <taxon>Gammaproteobacteria</taxon>
        <taxon>Pseudomonadales</taxon>
        <taxon>Pseudomonadaceae</taxon>
        <taxon>Stutzerimonas</taxon>
    </lineage>
</organism>
<dbReference type="RefSeq" id="WP_003295762.1">
    <property type="nucleotide sequence ID" value="NZ_KK020678.1"/>
</dbReference>
<dbReference type="SUPFAM" id="SSF101498">
    <property type="entry name" value="Anti-sigma factor FlgM"/>
    <property type="match status" value="1"/>
</dbReference>
<protein>
    <recommendedName>
        <fullName evidence="2">Negative regulator of flagellin synthesis</fullName>
    </recommendedName>
    <alternativeName>
        <fullName evidence="8">Anti-sigma-28 factor</fullName>
    </alternativeName>
</protein>
<dbReference type="OrthoDB" id="5738369at2"/>
<evidence type="ECO:0000256" key="2">
    <source>
        <dbReference type="ARBA" id="ARBA00017823"/>
    </source>
</evidence>
<keyword evidence="5" id="KW-0805">Transcription regulation</keyword>
<dbReference type="GO" id="GO:0044781">
    <property type="term" value="P:bacterial-type flagellum organization"/>
    <property type="evidence" value="ECO:0007669"/>
    <property type="project" value="UniProtKB-KW"/>
</dbReference>
<evidence type="ECO:0000259" key="10">
    <source>
        <dbReference type="Pfam" id="PF04316"/>
    </source>
</evidence>
<feature type="region of interest" description="Disordered" evidence="9">
    <location>
        <begin position="1"/>
        <end position="72"/>
    </location>
</feature>
<feature type="compositionally biased region" description="Polar residues" evidence="9">
    <location>
        <begin position="42"/>
        <end position="62"/>
    </location>
</feature>